<dbReference type="RefSeq" id="WP_138863793.1">
    <property type="nucleotide sequence ID" value="NZ_VCPC01000002.1"/>
</dbReference>
<gene>
    <name evidence="5" type="ORF">FGK64_10780</name>
</gene>
<sequence length="305" mass="31922">MLDVVVIGGSFAGLSAALQLARASRSVLVIDAGEPRNRASAAAHGVPGWDGVPPADILARFRADLAGYPTVRVLENRAEHITGEIDAYHVITASGQSFDARRIILAHGVRDILPDLPGLSGAWGRTVLHCPYCHGYEVKGQPLAVLATGPMAAHQAHMLRADWSDDVTVLVNGAEGLDESGLIAAGLKIEHRAPVRVARAEGIGVWFHDGTETQFAAVFTAPKVSLAQSPADGLGLGMSDGPMGPYVRTGPMQQTDMPGVFAAGDLATPMWNVNFAVGDGARAGTGCHQSLLFPDFIPALEKDAT</sequence>
<dbReference type="SUPFAM" id="SSF51905">
    <property type="entry name" value="FAD/NAD(P)-binding domain"/>
    <property type="match status" value="1"/>
</dbReference>
<evidence type="ECO:0000313" key="5">
    <source>
        <dbReference type="EMBL" id="TMV13237.1"/>
    </source>
</evidence>
<evidence type="ECO:0000256" key="2">
    <source>
        <dbReference type="ARBA" id="ARBA00022630"/>
    </source>
</evidence>
<dbReference type="InterPro" id="IPR050097">
    <property type="entry name" value="Ferredoxin-NADP_redctase_2"/>
</dbReference>
<dbReference type="PRINTS" id="PR00368">
    <property type="entry name" value="FADPNR"/>
</dbReference>
<accession>A0ABY2XBW0</accession>
<proteinExistence type="predicted"/>
<evidence type="ECO:0000256" key="3">
    <source>
        <dbReference type="ARBA" id="ARBA00023002"/>
    </source>
</evidence>
<dbReference type="InterPro" id="IPR023753">
    <property type="entry name" value="FAD/NAD-binding_dom"/>
</dbReference>
<evidence type="ECO:0000313" key="6">
    <source>
        <dbReference type="Proteomes" id="UP001191082"/>
    </source>
</evidence>
<dbReference type="PANTHER" id="PTHR48105">
    <property type="entry name" value="THIOREDOXIN REDUCTASE 1-RELATED-RELATED"/>
    <property type="match status" value="1"/>
</dbReference>
<dbReference type="InterPro" id="IPR036188">
    <property type="entry name" value="FAD/NAD-bd_sf"/>
</dbReference>
<dbReference type="Proteomes" id="UP001191082">
    <property type="component" value="Unassembled WGS sequence"/>
</dbReference>
<reference evidence="5 6" key="1">
    <citation type="submission" date="2019-05" db="EMBL/GenBank/DDBJ databases">
        <title>Marivita sp. nov. isolated from sea sediment.</title>
        <authorList>
            <person name="Kim W."/>
        </authorList>
    </citation>
    <scope>NUCLEOTIDE SEQUENCE [LARGE SCALE GENOMIC DNA]</scope>
    <source>
        <strain evidence="5 6">CAU 1492</strain>
    </source>
</reference>
<evidence type="ECO:0000259" key="4">
    <source>
        <dbReference type="Pfam" id="PF07992"/>
    </source>
</evidence>
<keyword evidence="6" id="KW-1185">Reference proteome</keyword>
<keyword evidence="3" id="KW-0560">Oxidoreductase</keyword>
<evidence type="ECO:0000256" key="1">
    <source>
        <dbReference type="ARBA" id="ARBA00018719"/>
    </source>
</evidence>
<name>A0ABY2XBW0_9RHOB</name>
<keyword evidence="2" id="KW-0285">Flavoprotein</keyword>
<protein>
    <recommendedName>
        <fullName evidence="1">Thioredoxin reductase</fullName>
    </recommendedName>
</protein>
<dbReference type="EMBL" id="VCPC01000002">
    <property type="protein sequence ID" value="TMV13237.1"/>
    <property type="molecule type" value="Genomic_DNA"/>
</dbReference>
<comment type="caution">
    <text evidence="5">The sequence shown here is derived from an EMBL/GenBank/DDBJ whole genome shotgun (WGS) entry which is preliminary data.</text>
</comment>
<feature type="domain" description="FAD/NAD(P)-binding" evidence="4">
    <location>
        <begin position="3"/>
        <end position="272"/>
    </location>
</feature>
<dbReference type="Gene3D" id="3.50.50.60">
    <property type="entry name" value="FAD/NAD(P)-binding domain"/>
    <property type="match status" value="2"/>
</dbReference>
<organism evidence="5 6">
    <name type="scientific">Arenibacterium halophilum</name>
    <dbReference type="NCBI Taxonomy" id="2583821"/>
    <lineage>
        <taxon>Bacteria</taxon>
        <taxon>Pseudomonadati</taxon>
        <taxon>Pseudomonadota</taxon>
        <taxon>Alphaproteobacteria</taxon>
        <taxon>Rhodobacterales</taxon>
        <taxon>Paracoccaceae</taxon>
        <taxon>Arenibacterium</taxon>
    </lineage>
</organism>
<dbReference type="Pfam" id="PF07992">
    <property type="entry name" value="Pyr_redox_2"/>
    <property type="match status" value="1"/>
</dbReference>
<dbReference type="PRINTS" id="PR00469">
    <property type="entry name" value="PNDRDTASEII"/>
</dbReference>